<protein>
    <recommendedName>
        <fullName evidence="2">NACHT domain-containing protein</fullName>
    </recommendedName>
</protein>
<dbReference type="OrthoDB" id="8680608at2759"/>
<dbReference type="SUPFAM" id="SSF52540">
    <property type="entry name" value="P-loop containing nucleoside triphosphate hydrolases"/>
    <property type="match status" value="1"/>
</dbReference>
<accession>A0A9Q1BZJ1</accession>
<reference evidence="3" key="1">
    <citation type="submission" date="2021-10" db="EMBL/GenBank/DDBJ databases">
        <title>Tropical sea cucumber genome reveals ecological adaptation and Cuvierian tubules defense mechanism.</title>
        <authorList>
            <person name="Chen T."/>
        </authorList>
    </citation>
    <scope>NUCLEOTIDE SEQUENCE</scope>
    <source>
        <strain evidence="3">Nanhai2018</strain>
        <tissue evidence="3">Muscle</tissue>
    </source>
</reference>
<dbReference type="Gene3D" id="3.40.50.300">
    <property type="entry name" value="P-loop containing nucleotide triphosphate hydrolases"/>
    <property type="match status" value="1"/>
</dbReference>
<dbReference type="InterPro" id="IPR007111">
    <property type="entry name" value="NACHT_NTPase"/>
</dbReference>
<evidence type="ECO:0000313" key="3">
    <source>
        <dbReference type="EMBL" id="KAJ8035419.1"/>
    </source>
</evidence>
<organism evidence="3 4">
    <name type="scientific">Holothuria leucospilota</name>
    <name type="common">Black long sea cucumber</name>
    <name type="synonym">Mertensiothuria leucospilota</name>
    <dbReference type="NCBI Taxonomy" id="206669"/>
    <lineage>
        <taxon>Eukaryota</taxon>
        <taxon>Metazoa</taxon>
        <taxon>Echinodermata</taxon>
        <taxon>Eleutherozoa</taxon>
        <taxon>Echinozoa</taxon>
        <taxon>Holothuroidea</taxon>
        <taxon>Aspidochirotacea</taxon>
        <taxon>Aspidochirotida</taxon>
        <taxon>Holothuriidae</taxon>
        <taxon>Holothuria</taxon>
    </lineage>
</organism>
<dbReference type="PANTHER" id="PTHR46844">
    <property type="entry name" value="SLR5058 PROTEIN"/>
    <property type="match status" value="1"/>
</dbReference>
<name>A0A9Q1BZJ1_HOLLE</name>
<proteinExistence type="predicted"/>
<gene>
    <name evidence="3" type="ORF">HOLleu_22643</name>
</gene>
<evidence type="ECO:0000259" key="2">
    <source>
        <dbReference type="Pfam" id="PF05729"/>
    </source>
</evidence>
<dbReference type="EMBL" id="JAIZAY010000010">
    <property type="protein sequence ID" value="KAJ8035419.1"/>
    <property type="molecule type" value="Genomic_DNA"/>
</dbReference>
<dbReference type="Proteomes" id="UP001152320">
    <property type="component" value="Chromosome 10"/>
</dbReference>
<feature type="region of interest" description="Disordered" evidence="1">
    <location>
        <begin position="162"/>
        <end position="183"/>
    </location>
</feature>
<dbReference type="Pfam" id="PF05729">
    <property type="entry name" value="NACHT"/>
    <property type="match status" value="1"/>
</dbReference>
<dbReference type="PANTHER" id="PTHR46844:SF1">
    <property type="entry name" value="SLR5058 PROTEIN"/>
    <property type="match status" value="1"/>
</dbReference>
<dbReference type="AlphaFoldDB" id="A0A9Q1BZJ1"/>
<sequence>MQCTIFPHFAVNLLVRSLRRSYDKYCKLMPLPWDNMCIPVADLYTECQCTLRGKGISSTDLIRDRGIILGKRVIVIGEHGSGRTTLTKYIVQQWIQDSHSTCLLIYVPLREVTKEMTLSDVVKRDLPPDTTMDTKDIEMVLTCGKIRCLVILDGHEDLSKTYKESKTDGAEGDDEGDESTSLKSQTNNKVTIWDLLHGNLNDKYTNLHVWLTTREYRISKTSSPGEMVEMKGLSKKQLYQYIKKCVIYYSRESSEEINLPESNDDDNVPISYWDNKIDSIIKVERSSQKETNRIYLNIVKFILQNDCVSDFEETPLLLNITVHLMAGKYSSAITYLRDKVITNRNELMRNIIDCMEERYCQKKGFHEKDFTDLEQKVGEFAFRHSNELKHKVERNFWKQGIGEDDLKTCRDIALLKLSHETSADVERLASTSSNIEFYHPHIKDYLVARYVFDKTDCSRTLLEKFAQYTYEDRNTVLIYLSTLLQDSKFQQLCEVLQTYQKYDALIDCLLENGNYNTLQAIMENSGENHISINHLESTYHRKAVWTFCKKCKELKIKLSSLSFNPGDFLLFVTNLSLPTLTSVEFHQITGLSKPDFQKICAWLSEQQLKIDIRFNECTLWEEKERELREMSGPLSGTEGGSTVSFQYNGKRDTWDLKAYRSEV</sequence>
<dbReference type="InterPro" id="IPR027417">
    <property type="entry name" value="P-loop_NTPase"/>
</dbReference>
<comment type="caution">
    <text evidence="3">The sequence shown here is derived from an EMBL/GenBank/DDBJ whole genome shotgun (WGS) entry which is preliminary data.</text>
</comment>
<evidence type="ECO:0000256" key="1">
    <source>
        <dbReference type="SAM" id="MobiDB-lite"/>
    </source>
</evidence>
<keyword evidence="4" id="KW-1185">Reference proteome</keyword>
<evidence type="ECO:0000313" key="4">
    <source>
        <dbReference type="Proteomes" id="UP001152320"/>
    </source>
</evidence>
<feature type="domain" description="NACHT" evidence="2">
    <location>
        <begin position="72"/>
        <end position="244"/>
    </location>
</feature>